<evidence type="ECO:0000256" key="3">
    <source>
        <dbReference type="ARBA" id="ARBA00022989"/>
    </source>
</evidence>
<proteinExistence type="inferred from homology"/>
<dbReference type="Pfam" id="PF20684">
    <property type="entry name" value="Fung_rhodopsin"/>
    <property type="match status" value="1"/>
</dbReference>
<gene>
    <name evidence="9" type="ORF">DNG_05646</name>
</gene>
<keyword evidence="4 7" id="KW-0472">Membrane</keyword>
<dbReference type="InterPro" id="IPR052337">
    <property type="entry name" value="SAT4-like"/>
</dbReference>
<comment type="similarity">
    <text evidence="5">Belongs to the SAT4 family.</text>
</comment>
<evidence type="ECO:0000256" key="1">
    <source>
        <dbReference type="ARBA" id="ARBA00004141"/>
    </source>
</evidence>
<evidence type="ECO:0000256" key="4">
    <source>
        <dbReference type="ARBA" id="ARBA00023136"/>
    </source>
</evidence>
<keyword evidence="10" id="KW-1185">Reference proteome</keyword>
<evidence type="ECO:0000256" key="6">
    <source>
        <dbReference type="SAM" id="MobiDB-lite"/>
    </source>
</evidence>
<protein>
    <submittedName>
        <fullName evidence="9">Related to integral membrane protein PTH11</fullName>
    </submittedName>
</protein>
<feature type="domain" description="Rhodopsin" evidence="8">
    <location>
        <begin position="59"/>
        <end position="300"/>
    </location>
</feature>
<dbReference type="AlphaFoldDB" id="A0AAE8N169"/>
<keyword evidence="2 7" id="KW-0812">Transmembrane</keyword>
<feature type="transmembrane region" description="Helical" evidence="7">
    <location>
        <begin position="198"/>
        <end position="221"/>
    </location>
</feature>
<comment type="caution">
    <text evidence="9">The sequence shown here is derived from an EMBL/GenBank/DDBJ whole genome shotgun (WGS) entry which is preliminary data.</text>
</comment>
<accession>A0AAE8N169</accession>
<dbReference type="GO" id="GO:0016020">
    <property type="term" value="C:membrane"/>
    <property type="evidence" value="ECO:0007669"/>
    <property type="project" value="UniProtKB-SubCell"/>
</dbReference>
<dbReference type="InterPro" id="IPR049326">
    <property type="entry name" value="Rhodopsin_dom_fungi"/>
</dbReference>
<dbReference type="PANTHER" id="PTHR33048:SF47">
    <property type="entry name" value="INTEGRAL MEMBRANE PROTEIN-RELATED"/>
    <property type="match status" value="1"/>
</dbReference>
<feature type="transmembrane region" description="Helical" evidence="7">
    <location>
        <begin position="75"/>
        <end position="95"/>
    </location>
</feature>
<evidence type="ECO:0000313" key="10">
    <source>
        <dbReference type="Proteomes" id="UP001187682"/>
    </source>
</evidence>
<evidence type="ECO:0000256" key="5">
    <source>
        <dbReference type="ARBA" id="ARBA00038359"/>
    </source>
</evidence>
<comment type="subcellular location">
    <subcellularLocation>
        <location evidence="1">Membrane</location>
        <topology evidence="1">Multi-pass membrane protein</topology>
    </subcellularLocation>
</comment>
<feature type="transmembrane region" description="Helical" evidence="7">
    <location>
        <begin position="233"/>
        <end position="254"/>
    </location>
</feature>
<dbReference type="Proteomes" id="UP001187682">
    <property type="component" value="Unassembled WGS sequence"/>
</dbReference>
<dbReference type="PANTHER" id="PTHR33048">
    <property type="entry name" value="PTH11-LIKE INTEGRAL MEMBRANE PROTEIN (AFU_ORTHOLOGUE AFUA_5G11245)"/>
    <property type="match status" value="1"/>
</dbReference>
<evidence type="ECO:0000256" key="7">
    <source>
        <dbReference type="SAM" id="Phobius"/>
    </source>
</evidence>
<organism evidence="9 10">
    <name type="scientific">Cephalotrichum gorgonifer</name>
    <dbReference type="NCBI Taxonomy" id="2041049"/>
    <lineage>
        <taxon>Eukaryota</taxon>
        <taxon>Fungi</taxon>
        <taxon>Dikarya</taxon>
        <taxon>Ascomycota</taxon>
        <taxon>Pezizomycotina</taxon>
        <taxon>Sordariomycetes</taxon>
        <taxon>Hypocreomycetidae</taxon>
        <taxon>Microascales</taxon>
        <taxon>Microascaceae</taxon>
        <taxon>Cephalotrichum</taxon>
    </lineage>
</organism>
<keyword evidence="3 7" id="KW-1133">Transmembrane helix</keyword>
<feature type="transmembrane region" description="Helical" evidence="7">
    <location>
        <begin position="154"/>
        <end position="178"/>
    </location>
</feature>
<reference evidence="9" key="1">
    <citation type="submission" date="2018-03" db="EMBL/GenBank/DDBJ databases">
        <authorList>
            <person name="Guldener U."/>
        </authorList>
    </citation>
    <scope>NUCLEOTIDE SEQUENCE</scope>
</reference>
<feature type="region of interest" description="Disordered" evidence="6">
    <location>
        <begin position="311"/>
        <end position="355"/>
    </location>
</feature>
<evidence type="ECO:0000313" key="9">
    <source>
        <dbReference type="EMBL" id="SPO02965.1"/>
    </source>
</evidence>
<evidence type="ECO:0000259" key="8">
    <source>
        <dbReference type="Pfam" id="PF20684"/>
    </source>
</evidence>
<dbReference type="EMBL" id="ONZQ02000007">
    <property type="protein sequence ID" value="SPO02965.1"/>
    <property type="molecule type" value="Genomic_DNA"/>
</dbReference>
<evidence type="ECO:0000256" key="2">
    <source>
        <dbReference type="ARBA" id="ARBA00022692"/>
    </source>
</evidence>
<name>A0AAE8N169_9PEZI</name>
<feature type="transmembrane region" description="Helical" evidence="7">
    <location>
        <begin position="124"/>
        <end position="142"/>
    </location>
</feature>
<feature type="transmembrane region" description="Helical" evidence="7">
    <location>
        <begin position="41"/>
        <end position="63"/>
    </location>
</feature>
<sequence length="355" mass="37878">MDGIGASSPAPGGTMGMNGSPVGTMAYAKGVPDATSARQNVALFILFFFPALALVTVSLRAAGRWAWRQFGWDDTLICVAMFMSALETAASYKFIKTNYIGIRGRDVPQHDPTEGMIWNYTVQILYNPILALVKLSVLVFLYRLFAQKRGVKTCVVALAVATALQALAVAGAIVFQCTPISFNWRPMMAGGRCVDQRALYVSTAAFTIVTDVLVLLIPGYIFRDLKIPRKAKIALLFVFLLGGLVTAASIARLITLTVGLYNLVPDDDVPSASIGFVTSAVETNLALITASAPAMLPLLRTWFPSLFGSNGGSKSSSGTPAAPILRSVKNETDSEGGLSRSLSAPSVPDVPKRYN</sequence>